<dbReference type="EMBL" id="CP000878">
    <property type="protein sequence ID" value="ABX09333.1"/>
    <property type="molecule type" value="Genomic_DNA"/>
</dbReference>
<dbReference type="Proteomes" id="UP000000788">
    <property type="component" value="Chromosome"/>
</dbReference>
<dbReference type="NCBIfam" id="TIGR02669">
    <property type="entry name" value="SpoIID_LytB"/>
    <property type="match status" value="1"/>
</dbReference>
<dbReference type="HOGENOM" id="CLU_021203_3_3_3"/>
<dbReference type="PANTHER" id="PTHR30032:SF4">
    <property type="entry name" value="AMIDASE ENHANCER"/>
    <property type="match status" value="1"/>
</dbReference>
<dbReference type="GO" id="GO:0030288">
    <property type="term" value="C:outer membrane-bounded periplasmic space"/>
    <property type="evidence" value="ECO:0007669"/>
    <property type="project" value="TreeGrafter"/>
</dbReference>
<reference evidence="2 3" key="1">
    <citation type="journal article" date="2007" name="PLoS Genet.">
        <title>Patterns and implications of gene gain and loss in the evolution of Prochlorococcus.</title>
        <authorList>
            <person name="Kettler G.C."/>
            <person name="Martiny A.C."/>
            <person name="Huang K."/>
            <person name="Zucker J."/>
            <person name="Coleman M.L."/>
            <person name="Rodrigue S."/>
            <person name="Chen F."/>
            <person name="Lapidus A."/>
            <person name="Ferriera S."/>
            <person name="Johnson J."/>
            <person name="Steglich C."/>
            <person name="Church G.M."/>
            <person name="Richardson P."/>
            <person name="Chisholm S.W."/>
        </authorList>
    </citation>
    <scope>NUCLEOTIDE SEQUENCE [LARGE SCALE GENOMIC DNA]</scope>
    <source>
        <strain evidence="3">MIT 9211</strain>
    </source>
</reference>
<accession>A9BBX1</accession>
<proteinExistence type="predicted"/>
<protein>
    <submittedName>
        <fullName evidence="2">Possible sporulation protein SpoIID</fullName>
    </submittedName>
</protein>
<evidence type="ECO:0000259" key="1">
    <source>
        <dbReference type="Pfam" id="PF08486"/>
    </source>
</evidence>
<dbReference type="PANTHER" id="PTHR30032">
    <property type="entry name" value="N-ACETYLMURAMOYL-L-ALANINE AMIDASE-RELATED"/>
    <property type="match status" value="1"/>
</dbReference>
<dbReference type="KEGG" id="pmj:P9211_14021"/>
<dbReference type="GO" id="GO:0030435">
    <property type="term" value="P:sporulation resulting in formation of a cellular spore"/>
    <property type="evidence" value="ECO:0007669"/>
    <property type="project" value="InterPro"/>
</dbReference>
<gene>
    <name evidence="2" type="primary">spoIID</name>
    <name evidence="2" type="ordered locus">P9211_14021</name>
</gene>
<dbReference type="InterPro" id="IPR051922">
    <property type="entry name" value="Bact_Sporulation_Assoc"/>
</dbReference>
<dbReference type="eggNOG" id="COG2385">
    <property type="taxonomic scope" value="Bacteria"/>
</dbReference>
<dbReference type="STRING" id="93059.P9211_14021"/>
<sequence length="432" mass="48327">MLKALFQLLPVFAIVLVYPITDIKAQQEPFIRVLLLDASNLSIRSDGSTPILVKGLDAISREKSLDSLKLIVENGFIKSIVNGDFKNVDRLPLKSALRIRSRDPRGIWLGKRRYAGELRVTGIGDKLRVINHLRVEKYLQSVVGGEMPKSWPMEALKAQAVAARTYALNQLKKKGNYDIGSTEQSQVYLGIESETANIRKAVKSTRPLVLVHNGKLIDAVFHSSSGGKTEDSGSVWKRQKPYLVSVIDFDQHAPSFKWTKTIPKRELQSIFSEIGGLNALRLTRSTKSDRVLEALAYGPKGKAVFSGKELRKRLGLKSTLIQFEMIIPKRNNNNKQEMINEYMQSTKSSKTTTIKSPFGLPPLPKIGIQTPPNLPVIPRDYALLVKGFGAGHGVGMSQWGANGMAKKGKNFKKILRHYYKGVRIIPFLYRYN</sequence>
<dbReference type="RefSeq" id="WP_012195954.1">
    <property type="nucleotide sequence ID" value="NC_009976.1"/>
</dbReference>
<dbReference type="OrthoDB" id="9794671at2"/>
<dbReference type="InterPro" id="IPR013486">
    <property type="entry name" value="SpoIID/LytB"/>
</dbReference>
<dbReference type="AlphaFoldDB" id="A9BBX1"/>
<dbReference type="Pfam" id="PF08486">
    <property type="entry name" value="SpoIID"/>
    <property type="match status" value="1"/>
</dbReference>
<organism evidence="2 3">
    <name type="scientific">Prochlorococcus marinus (strain MIT 9211)</name>
    <dbReference type="NCBI Taxonomy" id="93059"/>
    <lineage>
        <taxon>Bacteria</taxon>
        <taxon>Bacillati</taxon>
        <taxon>Cyanobacteriota</taxon>
        <taxon>Cyanophyceae</taxon>
        <taxon>Synechococcales</taxon>
        <taxon>Prochlorococcaceae</taxon>
        <taxon>Prochlorococcus</taxon>
    </lineage>
</organism>
<keyword evidence="3" id="KW-1185">Reference proteome</keyword>
<dbReference type="InterPro" id="IPR013693">
    <property type="entry name" value="SpoIID/LytB_N"/>
</dbReference>
<name>A9BBX1_PROM4</name>
<evidence type="ECO:0000313" key="3">
    <source>
        <dbReference type="Proteomes" id="UP000000788"/>
    </source>
</evidence>
<evidence type="ECO:0000313" key="2">
    <source>
        <dbReference type="EMBL" id="ABX09333.1"/>
    </source>
</evidence>
<feature type="domain" description="Sporulation stage II protein D amidase enhancer LytB N-terminal" evidence="1">
    <location>
        <begin position="125"/>
        <end position="212"/>
    </location>
</feature>